<gene>
    <name evidence="2" type="ordered locus">Mhun_1823</name>
</gene>
<dbReference type="AlphaFoldDB" id="Q2FKT4"/>
<dbReference type="EnsemblBacteria" id="ABD41543">
    <property type="protein sequence ID" value="ABD41543"/>
    <property type="gene ID" value="Mhun_1823"/>
</dbReference>
<dbReference type="InParanoid" id="Q2FKT4"/>
<evidence type="ECO:0000313" key="2">
    <source>
        <dbReference type="EMBL" id="ABD41543.1"/>
    </source>
</evidence>
<dbReference type="STRING" id="323259.Mhun_1823"/>
<dbReference type="Proteomes" id="UP000001941">
    <property type="component" value="Chromosome"/>
</dbReference>
<evidence type="ECO:0000313" key="3">
    <source>
        <dbReference type="Proteomes" id="UP000001941"/>
    </source>
</evidence>
<evidence type="ECO:0000259" key="1">
    <source>
        <dbReference type="Pfam" id="PF10686"/>
    </source>
</evidence>
<sequence>MQMNSIVKGMKKLIISGPRTCRKFTTVSNEIAKYIKEINGVDEIITGGSTGVDLIAKEFAEQNKIAYKEFSPNWQDDLNAAGLVRDARMAEYGTHLLVLSNGASKESRNLIAEAKKNNLTIKTIGYVEEMLIEMKQPAMTPTGTI</sequence>
<reference evidence="3" key="1">
    <citation type="journal article" date="2016" name="Stand. Genomic Sci.">
        <title>Complete genome sequence of Methanospirillum hungatei type strain JF1.</title>
        <authorList>
            <person name="Gunsalus R.P."/>
            <person name="Cook L.E."/>
            <person name="Crable B."/>
            <person name="Rohlin L."/>
            <person name="McDonald E."/>
            <person name="Mouttaki H."/>
            <person name="Sieber J.R."/>
            <person name="Poweleit N."/>
            <person name="Zhou H."/>
            <person name="Lapidus A.L."/>
            <person name="Daligault H.E."/>
            <person name="Land M."/>
            <person name="Gilna P."/>
            <person name="Ivanova N."/>
            <person name="Kyrpides N."/>
            <person name="Culley D.E."/>
            <person name="McInerney M.J."/>
        </authorList>
    </citation>
    <scope>NUCLEOTIDE SEQUENCE [LARGE SCALE GENOMIC DNA]</scope>
    <source>
        <strain evidence="3">ATCC 27890 / DSM 864 / NBRC 100397 / JF-1</strain>
    </source>
</reference>
<feature type="domain" description="YspA cpYpsA-related SLOG" evidence="1">
    <location>
        <begin position="12"/>
        <end position="75"/>
    </location>
</feature>
<name>Q2FKT4_METHJ</name>
<dbReference type="SUPFAM" id="SSF102405">
    <property type="entry name" value="MCP/YpsA-like"/>
    <property type="match status" value="1"/>
</dbReference>
<dbReference type="EMBL" id="CP000254">
    <property type="protein sequence ID" value="ABD41543.1"/>
    <property type="molecule type" value="Genomic_DNA"/>
</dbReference>
<dbReference type="InterPro" id="IPR019627">
    <property type="entry name" value="YAcAr"/>
</dbReference>
<keyword evidence="3" id="KW-1185">Reference proteome</keyword>
<proteinExistence type="predicted"/>
<organism evidence="2 3">
    <name type="scientific">Methanospirillum hungatei JF-1 (strain ATCC 27890 / DSM 864 / NBRC 100397 / JF-1)</name>
    <dbReference type="NCBI Taxonomy" id="323259"/>
    <lineage>
        <taxon>Archaea</taxon>
        <taxon>Methanobacteriati</taxon>
        <taxon>Methanobacteriota</taxon>
        <taxon>Stenosarchaea group</taxon>
        <taxon>Methanomicrobia</taxon>
        <taxon>Methanomicrobiales</taxon>
        <taxon>Methanospirillaceae</taxon>
        <taxon>Methanospirillum</taxon>
    </lineage>
</organism>
<dbReference type="KEGG" id="mhu:Mhun_1823"/>
<dbReference type="HOGENOM" id="CLU_144704_0_0_2"/>
<accession>Q2FKT4</accession>
<protein>
    <recommendedName>
        <fullName evidence="1">YspA cpYpsA-related SLOG domain-containing protein</fullName>
    </recommendedName>
</protein>
<dbReference type="Pfam" id="PF10686">
    <property type="entry name" value="YAcAr"/>
    <property type="match status" value="1"/>
</dbReference>